<accession>X1CFG4</accession>
<proteinExistence type="predicted"/>
<gene>
    <name evidence="1" type="ORF">S01H4_62559</name>
</gene>
<feature type="non-terminal residue" evidence="1">
    <location>
        <position position="1"/>
    </location>
</feature>
<sequence>LRWIEINAVERNEQGDIIANGILDHSTILIKSFVQWDNRLLRTIQHQQYLTRHTENQAWIQTDWSNGSGQEEWQDNASYASDDDNIDTTLDPGAVLLARQGRGGWQNGPKRMASLNVGAKVNDIIIKESTAYIAGEDENKGLILVDITSKQNPTV</sequence>
<comment type="caution">
    <text evidence="1">The sequence shown here is derived from an EMBL/GenBank/DDBJ whole genome shotgun (WGS) entry which is preliminary data.</text>
</comment>
<evidence type="ECO:0000313" key="1">
    <source>
        <dbReference type="EMBL" id="GAH07036.1"/>
    </source>
</evidence>
<dbReference type="EMBL" id="BART01037370">
    <property type="protein sequence ID" value="GAH07036.1"/>
    <property type="molecule type" value="Genomic_DNA"/>
</dbReference>
<protein>
    <submittedName>
        <fullName evidence="1">Uncharacterized protein</fullName>
    </submittedName>
</protein>
<reference evidence="1" key="1">
    <citation type="journal article" date="2014" name="Front. Microbiol.">
        <title>High frequency of phylogenetically diverse reductive dehalogenase-homologous genes in deep subseafloor sedimentary metagenomes.</title>
        <authorList>
            <person name="Kawai M."/>
            <person name="Futagami T."/>
            <person name="Toyoda A."/>
            <person name="Takaki Y."/>
            <person name="Nishi S."/>
            <person name="Hori S."/>
            <person name="Arai W."/>
            <person name="Tsubouchi T."/>
            <person name="Morono Y."/>
            <person name="Uchiyama I."/>
            <person name="Ito T."/>
            <person name="Fujiyama A."/>
            <person name="Inagaki F."/>
            <person name="Takami H."/>
        </authorList>
    </citation>
    <scope>NUCLEOTIDE SEQUENCE</scope>
    <source>
        <strain evidence="1">Expedition CK06-06</strain>
    </source>
</reference>
<name>X1CFG4_9ZZZZ</name>
<feature type="non-terminal residue" evidence="1">
    <location>
        <position position="155"/>
    </location>
</feature>
<dbReference type="AlphaFoldDB" id="X1CFG4"/>
<organism evidence="1">
    <name type="scientific">marine sediment metagenome</name>
    <dbReference type="NCBI Taxonomy" id="412755"/>
    <lineage>
        <taxon>unclassified sequences</taxon>
        <taxon>metagenomes</taxon>
        <taxon>ecological metagenomes</taxon>
    </lineage>
</organism>